<feature type="coiled-coil region" evidence="1">
    <location>
        <begin position="41"/>
        <end position="68"/>
    </location>
</feature>
<organism evidence="2 3">
    <name type="scientific">Jatropha curcas</name>
    <name type="common">Barbados nut</name>
    <dbReference type="NCBI Taxonomy" id="180498"/>
    <lineage>
        <taxon>Eukaryota</taxon>
        <taxon>Viridiplantae</taxon>
        <taxon>Streptophyta</taxon>
        <taxon>Embryophyta</taxon>
        <taxon>Tracheophyta</taxon>
        <taxon>Spermatophyta</taxon>
        <taxon>Magnoliopsida</taxon>
        <taxon>eudicotyledons</taxon>
        <taxon>Gunneridae</taxon>
        <taxon>Pentapetalae</taxon>
        <taxon>rosids</taxon>
        <taxon>fabids</taxon>
        <taxon>Malpighiales</taxon>
        <taxon>Euphorbiaceae</taxon>
        <taxon>Crotonoideae</taxon>
        <taxon>Jatropheae</taxon>
        <taxon>Jatropha</taxon>
    </lineage>
</organism>
<evidence type="ECO:0000256" key="1">
    <source>
        <dbReference type="SAM" id="Coils"/>
    </source>
</evidence>
<dbReference type="AlphaFoldDB" id="A0A067LHI7"/>
<sequence length="97" mass="11528">MSVSMEALAMAGVDYLEWGKQVQEWKQDDEFESPPPHLLAEEEEEEICRDLRVEMKQSEKLNERMAKRLRDIALMVKTIIRLLMISCFDICQRYFKS</sequence>
<accession>A0A067LHI7</accession>
<protein>
    <submittedName>
        <fullName evidence="2">Uncharacterized protein</fullName>
    </submittedName>
</protein>
<dbReference type="OrthoDB" id="1719622at2759"/>
<gene>
    <name evidence="2" type="ORF">JCGZ_24022</name>
</gene>
<evidence type="ECO:0000313" key="2">
    <source>
        <dbReference type="EMBL" id="KDP46813.1"/>
    </source>
</evidence>
<keyword evidence="3" id="KW-1185">Reference proteome</keyword>
<keyword evidence="1" id="KW-0175">Coiled coil</keyword>
<name>A0A067LHI7_JATCU</name>
<dbReference type="Proteomes" id="UP000027138">
    <property type="component" value="Unassembled WGS sequence"/>
</dbReference>
<dbReference type="EMBL" id="KK914206">
    <property type="protein sequence ID" value="KDP46813.1"/>
    <property type="molecule type" value="Genomic_DNA"/>
</dbReference>
<evidence type="ECO:0000313" key="3">
    <source>
        <dbReference type="Proteomes" id="UP000027138"/>
    </source>
</evidence>
<reference evidence="2 3" key="1">
    <citation type="journal article" date="2014" name="PLoS ONE">
        <title>Global Analysis of Gene Expression Profiles in Physic Nut (Jatropha curcas L.) Seedlings Exposed to Salt Stress.</title>
        <authorList>
            <person name="Zhang L."/>
            <person name="Zhang C."/>
            <person name="Wu P."/>
            <person name="Chen Y."/>
            <person name="Li M."/>
            <person name="Jiang H."/>
            <person name="Wu G."/>
        </authorList>
    </citation>
    <scope>NUCLEOTIDE SEQUENCE [LARGE SCALE GENOMIC DNA]</scope>
    <source>
        <strain evidence="3">cv. GZQX0401</strain>
        <tissue evidence="2">Young leaves</tissue>
    </source>
</reference>
<proteinExistence type="predicted"/>